<proteinExistence type="predicted"/>
<organism evidence="1 2">
    <name type="scientific">Scrofimicrobium canadense</name>
    <dbReference type="NCBI Taxonomy" id="2652290"/>
    <lineage>
        <taxon>Bacteria</taxon>
        <taxon>Bacillati</taxon>
        <taxon>Actinomycetota</taxon>
        <taxon>Actinomycetes</taxon>
        <taxon>Actinomycetales</taxon>
        <taxon>Actinomycetaceae</taxon>
        <taxon>Scrofimicrobium</taxon>
    </lineage>
</organism>
<name>A0A6N7VQX2_9ACTO</name>
<dbReference type="Proteomes" id="UP000470875">
    <property type="component" value="Unassembled WGS sequence"/>
</dbReference>
<reference evidence="1 2" key="1">
    <citation type="submission" date="2019-08" db="EMBL/GenBank/DDBJ databases">
        <title>In-depth cultivation of the pig gut microbiome towards novel bacterial diversity and tailored functional studies.</title>
        <authorList>
            <person name="Wylensek D."/>
            <person name="Hitch T.C.A."/>
            <person name="Clavel T."/>
        </authorList>
    </citation>
    <scope>NUCLEOTIDE SEQUENCE [LARGE SCALE GENOMIC DNA]</scope>
    <source>
        <strain evidence="1 2">WB03_NA08</strain>
    </source>
</reference>
<sequence length="197" mass="21844">MTVPSANLPVLKPVFCFPDRWLVIDLSEPGSIAVKIRDYADRNVLAPVDDETRRQICGRIQESVGAALDADAAIWAGALIPGEPFLFSLTCVVRCLSMPRNDAEELIETMLETGQDTEVFTSRLSRGIRQWIPLPPPELTSDAALAQEAVIYSLTDSKHDALLQLSFTLPVVKDKTVFTSLFDSIAGTWWLVNREKQ</sequence>
<dbReference type="EMBL" id="VULO01000005">
    <property type="protein sequence ID" value="MSS84137.1"/>
    <property type="molecule type" value="Genomic_DNA"/>
</dbReference>
<gene>
    <name evidence="1" type="ORF">FYJ24_05020</name>
</gene>
<evidence type="ECO:0000313" key="2">
    <source>
        <dbReference type="Proteomes" id="UP000470875"/>
    </source>
</evidence>
<comment type="caution">
    <text evidence="1">The sequence shown here is derived from an EMBL/GenBank/DDBJ whole genome shotgun (WGS) entry which is preliminary data.</text>
</comment>
<keyword evidence="2" id="KW-1185">Reference proteome</keyword>
<dbReference type="AlphaFoldDB" id="A0A6N7VQX2"/>
<evidence type="ECO:0000313" key="1">
    <source>
        <dbReference type="EMBL" id="MSS84137.1"/>
    </source>
</evidence>
<dbReference type="RefSeq" id="WP_154544219.1">
    <property type="nucleotide sequence ID" value="NZ_VULO01000005.1"/>
</dbReference>
<protein>
    <submittedName>
        <fullName evidence="1">Uncharacterized protein</fullName>
    </submittedName>
</protein>
<accession>A0A6N7VQX2</accession>